<sequence>MRVTAAVHVVVALCFVLSVAWTVAIPARPTRGQDDFDAEFDDESLGDPATPGQTRGGLCLPSCVHNGTVRPDGTDCRHFFVCSHLPSGRLALLRCKCPPESPVFNTYRQKCSEQSRCRVSCPPHTHIFSTWVWANYTDFNCQVDPDMLMKAEANLAAVQGGVSVSLSHYPVTLPATLTDPAAFHPILFPDTLSAPSGVHPVTLPAVLSGSHATRPSTVPQPSTSKPVLIPASLTKPYVMQATAVPSSVSTLSVDKPDLQPATLTEPLIQAPSTLPATLTSLSTVLPAAFPASATGQTSVLPVVSRPPVVISPCSPPVCVMANSRLQNPYSCRKYYKCVLSRGVLVARSYICPRVMPIFSPDLQMCIMGIKCRTPCSLPGGNGTIAISEVVPGTVINKLPGTLTVVTSLLGTVTSVLTQYGTSVISVPVHLQAWFHFLAQSLVLQHSQHSHRYYIIAC</sequence>
<dbReference type="AlphaFoldDB" id="A0A423U2X1"/>
<keyword evidence="2" id="KW-1015">Disulfide bond</keyword>
<dbReference type="PANTHER" id="PTHR23301">
    <property type="entry name" value="CHITIN BINDING PERITROPHIN-A"/>
    <property type="match status" value="1"/>
</dbReference>
<dbReference type="GO" id="GO:0008061">
    <property type="term" value="F:chitin binding"/>
    <property type="evidence" value="ECO:0007669"/>
    <property type="project" value="UniProtKB-KW"/>
</dbReference>
<evidence type="ECO:0000313" key="4">
    <source>
        <dbReference type="EMBL" id="ROT83061.1"/>
    </source>
</evidence>
<comment type="caution">
    <text evidence="4">The sequence shown here is derived from an EMBL/GenBank/DDBJ whole genome shotgun (WGS) entry which is preliminary data.</text>
</comment>
<evidence type="ECO:0000256" key="2">
    <source>
        <dbReference type="ARBA" id="ARBA00023157"/>
    </source>
</evidence>
<feature type="signal peptide" evidence="3">
    <location>
        <begin position="1"/>
        <end position="32"/>
    </location>
</feature>
<accession>A0A423U2X1</accession>
<evidence type="ECO:0000256" key="1">
    <source>
        <dbReference type="ARBA" id="ARBA00022669"/>
    </source>
</evidence>
<feature type="chain" id="PRO_5019434590" description="Chitin-binding type-2 domain-containing protein" evidence="3">
    <location>
        <begin position="33"/>
        <end position="457"/>
    </location>
</feature>
<keyword evidence="1" id="KW-0147">Chitin-binding</keyword>
<proteinExistence type="predicted"/>
<gene>
    <name evidence="4" type="ORF">C7M84_023771</name>
</gene>
<evidence type="ECO:0008006" key="6">
    <source>
        <dbReference type="Google" id="ProtNLM"/>
    </source>
</evidence>
<evidence type="ECO:0000313" key="5">
    <source>
        <dbReference type="Proteomes" id="UP000283509"/>
    </source>
</evidence>
<evidence type="ECO:0000256" key="3">
    <source>
        <dbReference type="SAM" id="SignalP"/>
    </source>
</evidence>
<protein>
    <recommendedName>
        <fullName evidence="6">Chitin-binding type-2 domain-containing protein</fullName>
    </recommendedName>
</protein>
<reference evidence="4 5" key="2">
    <citation type="submission" date="2019-01" db="EMBL/GenBank/DDBJ databases">
        <title>The decoding of complex shrimp genome reveals the adaptation for benthos swimmer, frequently molting mechanism and breeding impact on genome.</title>
        <authorList>
            <person name="Sun Y."/>
            <person name="Gao Y."/>
            <person name="Yu Y."/>
        </authorList>
    </citation>
    <scope>NUCLEOTIDE SEQUENCE [LARGE SCALE GENOMIC DNA]</scope>
    <source>
        <tissue evidence="4">Muscle</tissue>
    </source>
</reference>
<dbReference type="InterPro" id="IPR051940">
    <property type="entry name" value="Chitin_bind-dev_reg"/>
</dbReference>
<organism evidence="4 5">
    <name type="scientific">Penaeus vannamei</name>
    <name type="common">Whiteleg shrimp</name>
    <name type="synonym">Litopenaeus vannamei</name>
    <dbReference type="NCBI Taxonomy" id="6689"/>
    <lineage>
        <taxon>Eukaryota</taxon>
        <taxon>Metazoa</taxon>
        <taxon>Ecdysozoa</taxon>
        <taxon>Arthropoda</taxon>
        <taxon>Crustacea</taxon>
        <taxon>Multicrustacea</taxon>
        <taxon>Malacostraca</taxon>
        <taxon>Eumalacostraca</taxon>
        <taxon>Eucarida</taxon>
        <taxon>Decapoda</taxon>
        <taxon>Dendrobranchiata</taxon>
        <taxon>Penaeoidea</taxon>
        <taxon>Penaeidae</taxon>
        <taxon>Penaeus</taxon>
    </lineage>
</organism>
<dbReference type="EMBL" id="QCYY01000745">
    <property type="protein sequence ID" value="ROT83061.1"/>
    <property type="molecule type" value="Genomic_DNA"/>
</dbReference>
<keyword evidence="5" id="KW-1185">Reference proteome</keyword>
<reference evidence="4 5" key="1">
    <citation type="submission" date="2018-04" db="EMBL/GenBank/DDBJ databases">
        <authorList>
            <person name="Zhang X."/>
            <person name="Yuan J."/>
            <person name="Li F."/>
            <person name="Xiang J."/>
        </authorList>
    </citation>
    <scope>NUCLEOTIDE SEQUENCE [LARGE SCALE GENOMIC DNA]</scope>
    <source>
        <tissue evidence="4">Muscle</tissue>
    </source>
</reference>
<keyword evidence="3" id="KW-0732">Signal</keyword>
<dbReference type="Proteomes" id="UP000283509">
    <property type="component" value="Unassembled WGS sequence"/>
</dbReference>
<name>A0A423U2X1_PENVA</name>
<dbReference type="PANTHER" id="PTHR23301:SF106">
    <property type="entry name" value="CHITIN-BINDING TYPE-2 DOMAIN-CONTAINING PROTEIN-RELATED"/>
    <property type="match status" value="1"/>
</dbReference>